<organism evidence="2 3">
    <name type="scientific">Galdieria sulphuraria</name>
    <name type="common">Red alga</name>
    <dbReference type="NCBI Taxonomy" id="130081"/>
    <lineage>
        <taxon>Eukaryota</taxon>
        <taxon>Rhodophyta</taxon>
        <taxon>Bangiophyceae</taxon>
        <taxon>Galdieriales</taxon>
        <taxon>Galdieriaceae</taxon>
        <taxon>Galdieria</taxon>
    </lineage>
</organism>
<dbReference type="InterPro" id="IPR013328">
    <property type="entry name" value="6PGD_dom2"/>
</dbReference>
<dbReference type="Pfam" id="PF08546">
    <property type="entry name" value="ApbA_C"/>
    <property type="match status" value="1"/>
</dbReference>
<dbReference type="GeneID" id="17088992"/>
<dbReference type="STRING" id="130081.M2Y352"/>
<dbReference type="eggNOG" id="ENOG502QRWE">
    <property type="taxonomic scope" value="Eukaryota"/>
</dbReference>
<dbReference type="Gramene" id="EME30249">
    <property type="protein sequence ID" value="EME30249"/>
    <property type="gene ID" value="Gasu_24020"/>
</dbReference>
<dbReference type="PANTHER" id="PTHR34044">
    <property type="entry name" value="NUCLEAR PROTEIN"/>
    <property type="match status" value="1"/>
</dbReference>
<evidence type="ECO:0000259" key="1">
    <source>
        <dbReference type="Pfam" id="PF08546"/>
    </source>
</evidence>
<dbReference type="OMA" id="YSRAVSH"/>
<dbReference type="RefSeq" id="XP_005706769.1">
    <property type="nucleotide sequence ID" value="XM_005706712.1"/>
</dbReference>
<keyword evidence="3" id="KW-1185">Reference proteome</keyword>
<reference evidence="3" key="1">
    <citation type="journal article" date="2013" name="Science">
        <title>Gene transfer from bacteria and archaea facilitated evolution of an extremophilic eukaryote.</title>
        <authorList>
            <person name="Schonknecht G."/>
            <person name="Chen W.H."/>
            <person name="Ternes C.M."/>
            <person name="Barbier G.G."/>
            <person name="Shrestha R.P."/>
            <person name="Stanke M."/>
            <person name="Brautigam A."/>
            <person name="Baker B.J."/>
            <person name="Banfield J.F."/>
            <person name="Garavito R.M."/>
            <person name="Carr K."/>
            <person name="Wilkerson C."/>
            <person name="Rensing S.A."/>
            <person name="Gagneul D."/>
            <person name="Dickenson N.E."/>
            <person name="Oesterhelt C."/>
            <person name="Lercher M.J."/>
            <person name="Weber A.P."/>
        </authorList>
    </citation>
    <scope>NUCLEOTIDE SEQUENCE [LARGE SCALE GENOMIC DNA]</scope>
    <source>
        <strain evidence="3">074W</strain>
    </source>
</reference>
<evidence type="ECO:0000313" key="3">
    <source>
        <dbReference type="Proteomes" id="UP000030680"/>
    </source>
</evidence>
<sequence length="305" mass="34135">MAFATWNCPTLLKTGCKHCNPTIRNNNTNRLLRVIWISRFQSVNGYLQKMVVKSERATGQSFQEVVIGNGRIGSLLARAPGMKEPVVVTRGESIPADGYGPIYVCTRNDDLDSIVARTPSDRRPDLVFIQNGMIQTFLEERNIQNNTQALIYFAVASKGDSPVDGGGTVVYGKWAEAFAQRVCSLGCKCSVVEDKTEFIKKMVEKLLWICVMGPLCATSHFTCGQVVANETCLRDLEDLVNELKPIAEEVLRIKLDDGVVSRIVEYSNKVSDYRAGVKEIAWRNGWFLERKKTPLHVSYMKNFIG</sequence>
<evidence type="ECO:0000313" key="2">
    <source>
        <dbReference type="EMBL" id="EME30249.1"/>
    </source>
</evidence>
<dbReference type="EMBL" id="KB454501">
    <property type="protein sequence ID" value="EME30249.1"/>
    <property type="molecule type" value="Genomic_DNA"/>
</dbReference>
<accession>M2Y352</accession>
<dbReference type="InterPro" id="IPR008927">
    <property type="entry name" value="6-PGluconate_DH-like_C_sf"/>
</dbReference>
<feature type="domain" description="Ketopantoate reductase C-terminal" evidence="1">
    <location>
        <begin position="198"/>
        <end position="272"/>
    </location>
</feature>
<name>M2Y352_GALSU</name>
<dbReference type="AlphaFoldDB" id="M2Y352"/>
<proteinExistence type="predicted"/>
<dbReference type="PANTHER" id="PTHR34044:SF3">
    <property type="entry name" value="KETOPANTOATE REDUCTASE N-TERMINAL DOMAIN-CONTAINING PROTEIN"/>
    <property type="match status" value="1"/>
</dbReference>
<dbReference type="InterPro" id="IPR013752">
    <property type="entry name" value="KPA_reductase"/>
</dbReference>
<dbReference type="Proteomes" id="UP000030680">
    <property type="component" value="Unassembled WGS sequence"/>
</dbReference>
<dbReference type="Gene3D" id="1.10.1040.10">
    <property type="entry name" value="N-(1-d-carboxylethyl)-l-norvaline Dehydrogenase, domain 2"/>
    <property type="match status" value="1"/>
</dbReference>
<dbReference type="SUPFAM" id="SSF48179">
    <property type="entry name" value="6-phosphogluconate dehydrogenase C-terminal domain-like"/>
    <property type="match status" value="1"/>
</dbReference>
<protein>
    <recommendedName>
        <fullName evidence="1">Ketopantoate reductase C-terminal domain-containing protein</fullName>
    </recommendedName>
</protein>
<dbReference type="OrthoDB" id="38730at2759"/>
<dbReference type="KEGG" id="gsl:Gasu_24020"/>
<gene>
    <name evidence="2" type="ORF">Gasu_24020</name>
</gene>